<dbReference type="AlphaFoldDB" id="A0A8H4W1C6"/>
<keyword evidence="3" id="KW-1133">Transmembrane helix</keyword>
<dbReference type="OrthoDB" id="10021397at2759"/>
<dbReference type="GO" id="GO:0022857">
    <property type="term" value="F:transmembrane transporter activity"/>
    <property type="evidence" value="ECO:0007669"/>
    <property type="project" value="TreeGrafter"/>
</dbReference>
<comment type="caution">
    <text evidence="6">The sequence shown here is derived from an EMBL/GenBank/DDBJ whole genome shotgun (WGS) entry which is preliminary data.</text>
</comment>
<keyword evidence="4" id="KW-0472">Membrane</keyword>
<dbReference type="Proteomes" id="UP000566819">
    <property type="component" value="Unassembled WGS sequence"/>
</dbReference>
<comment type="subcellular location">
    <subcellularLocation>
        <location evidence="1">Membrane</location>
        <topology evidence="1">Multi-pass membrane protein</topology>
    </subcellularLocation>
</comment>
<dbReference type="GO" id="GO:0005886">
    <property type="term" value="C:plasma membrane"/>
    <property type="evidence" value="ECO:0007669"/>
    <property type="project" value="TreeGrafter"/>
</dbReference>
<gene>
    <name evidence="6" type="ORF">G7Y89_g10018</name>
</gene>
<organism evidence="6 7">
    <name type="scientific">Cudoniella acicularis</name>
    <dbReference type="NCBI Taxonomy" id="354080"/>
    <lineage>
        <taxon>Eukaryota</taxon>
        <taxon>Fungi</taxon>
        <taxon>Dikarya</taxon>
        <taxon>Ascomycota</taxon>
        <taxon>Pezizomycotina</taxon>
        <taxon>Leotiomycetes</taxon>
        <taxon>Helotiales</taxon>
        <taxon>Tricladiaceae</taxon>
        <taxon>Cudoniella</taxon>
    </lineage>
</organism>
<dbReference type="InterPro" id="IPR036259">
    <property type="entry name" value="MFS_trans_sf"/>
</dbReference>
<keyword evidence="7" id="KW-1185">Reference proteome</keyword>
<protein>
    <submittedName>
        <fullName evidence="6">Uncharacterized protein</fullName>
    </submittedName>
</protein>
<name>A0A8H4W1C6_9HELO</name>
<evidence type="ECO:0000256" key="2">
    <source>
        <dbReference type="ARBA" id="ARBA00022692"/>
    </source>
</evidence>
<reference evidence="6 7" key="1">
    <citation type="submission" date="2020-03" db="EMBL/GenBank/DDBJ databases">
        <title>Draft Genome Sequence of Cudoniella acicularis.</title>
        <authorList>
            <person name="Buettner E."/>
            <person name="Kellner H."/>
        </authorList>
    </citation>
    <scope>NUCLEOTIDE SEQUENCE [LARGE SCALE GENOMIC DNA]</scope>
    <source>
        <strain evidence="6 7">DSM 108380</strain>
    </source>
</reference>
<evidence type="ECO:0000256" key="4">
    <source>
        <dbReference type="ARBA" id="ARBA00023136"/>
    </source>
</evidence>
<proteinExistence type="predicted"/>
<evidence type="ECO:0000256" key="5">
    <source>
        <dbReference type="SAM" id="MobiDB-lite"/>
    </source>
</evidence>
<accession>A0A8H4W1C6</accession>
<keyword evidence="2" id="KW-0812">Transmembrane</keyword>
<dbReference type="PANTHER" id="PTHR23501:SF198">
    <property type="entry name" value="AZOLE RESISTANCE PROTEIN 1-RELATED"/>
    <property type="match status" value="1"/>
</dbReference>
<feature type="region of interest" description="Disordered" evidence="5">
    <location>
        <begin position="134"/>
        <end position="160"/>
    </location>
</feature>
<evidence type="ECO:0000256" key="3">
    <source>
        <dbReference type="ARBA" id="ARBA00022989"/>
    </source>
</evidence>
<dbReference type="EMBL" id="JAAMPI010000855">
    <property type="protein sequence ID" value="KAF4628140.1"/>
    <property type="molecule type" value="Genomic_DNA"/>
</dbReference>
<sequence>MWIGYQILAGFGTGLALDLPQVAVQPSLAPQDIPIGISTTIFFQFFGGALFTSIGNNIFTSKLVQYVGDIGIPNFDPNKIVGSGATELRQAVPAEYLPAVLAAYNLALRRAFQAGLAMACLSILAALPLEWKSVKPPKKKSDGESGESTDESVQVPTTAT</sequence>
<dbReference type="SUPFAM" id="SSF103473">
    <property type="entry name" value="MFS general substrate transporter"/>
    <property type="match status" value="1"/>
</dbReference>
<evidence type="ECO:0000313" key="6">
    <source>
        <dbReference type="EMBL" id="KAF4628140.1"/>
    </source>
</evidence>
<evidence type="ECO:0000256" key="1">
    <source>
        <dbReference type="ARBA" id="ARBA00004141"/>
    </source>
</evidence>
<evidence type="ECO:0000313" key="7">
    <source>
        <dbReference type="Proteomes" id="UP000566819"/>
    </source>
</evidence>
<dbReference type="PANTHER" id="PTHR23501">
    <property type="entry name" value="MAJOR FACILITATOR SUPERFAMILY"/>
    <property type="match status" value="1"/>
</dbReference>